<feature type="region of interest" description="Disordered" evidence="12">
    <location>
        <begin position="783"/>
        <end position="1057"/>
    </location>
</feature>
<keyword evidence="2" id="KW-0963">Cytoplasm</keyword>
<dbReference type="InterPro" id="IPR027417">
    <property type="entry name" value="P-loop_NTPase"/>
</dbReference>
<dbReference type="AlphaFoldDB" id="A0A7S4G578"/>
<feature type="compositionally biased region" description="Basic and acidic residues" evidence="12">
    <location>
        <begin position="847"/>
        <end position="863"/>
    </location>
</feature>
<dbReference type="InterPro" id="IPR047149">
    <property type="entry name" value="KIF11-like"/>
</dbReference>
<evidence type="ECO:0000256" key="11">
    <source>
        <dbReference type="SAM" id="Coils"/>
    </source>
</evidence>
<evidence type="ECO:0000256" key="12">
    <source>
        <dbReference type="SAM" id="MobiDB-lite"/>
    </source>
</evidence>
<comment type="similarity">
    <text evidence="10">Belongs to the TRAFAC class myosin-kinesin ATPase superfamily. Kinesin family.</text>
</comment>
<feature type="coiled-coil region" evidence="11">
    <location>
        <begin position="641"/>
        <end position="675"/>
    </location>
</feature>
<dbReference type="PROSITE" id="PS50067">
    <property type="entry name" value="KINESIN_MOTOR_2"/>
    <property type="match status" value="1"/>
</dbReference>
<keyword evidence="8 10" id="KW-0505">Motor protein</keyword>
<dbReference type="PANTHER" id="PTHR47970:SF29">
    <property type="entry name" value="KINESIN FAMILY MEMBER 20B"/>
    <property type="match status" value="1"/>
</dbReference>
<dbReference type="PANTHER" id="PTHR47970">
    <property type="entry name" value="KINESIN-LIKE PROTEIN KIF11"/>
    <property type="match status" value="1"/>
</dbReference>
<evidence type="ECO:0000256" key="3">
    <source>
        <dbReference type="ARBA" id="ARBA00022553"/>
    </source>
</evidence>
<keyword evidence="5 10" id="KW-0547">Nucleotide-binding</keyword>
<feature type="compositionally biased region" description="Low complexity" evidence="12">
    <location>
        <begin position="826"/>
        <end position="838"/>
    </location>
</feature>
<keyword evidence="7 11" id="KW-0175">Coiled coil</keyword>
<dbReference type="PRINTS" id="PR00380">
    <property type="entry name" value="KINESINHEAVY"/>
</dbReference>
<dbReference type="Gene3D" id="3.40.850.10">
    <property type="entry name" value="Kinesin motor domain"/>
    <property type="match status" value="1"/>
</dbReference>
<feature type="domain" description="Kinesin motor" evidence="13">
    <location>
        <begin position="30"/>
        <end position="385"/>
    </location>
</feature>
<evidence type="ECO:0000256" key="1">
    <source>
        <dbReference type="ARBA" id="ARBA00004186"/>
    </source>
</evidence>
<comment type="subcellular location">
    <subcellularLocation>
        <location evidence="1">Cytoplasm</location>
        <location evidence="1">Cytoskeleton</location>
        <location evidence="1">Spindle</location>
    </subcellularLocation>
</comment>
<dbReference type="GO" id="GO:0008017">
    <property type="term" value="F:microtubule binding"/>
    <property type="evidence" value="ECO:0007669"/>
    <property type="project" value="InterPro"/>
</dbReference>
<evidence type="ECO:0000256" key="5">
    <source>
        <dbReference type="ARBA" id="ARBA00022741"/>
    </source>
</evidence>
<organism evidence="14">
    <name type="scientific">Eutreptiella gymnastica</name>
    <dbReference type="NCBI Taxonomy" id="73025"/>
    <lineage>
        <taxon>Eukaryota</taxon>
        <taxon>Discoba</taxon>
        <taxon>Euglenozoa</taxon>
        <taxon>Euglenida</taxon>
        <taxon>Spirocuta</taxon>
        <taxon>Euglenophyceae</taxon>
        <taxon>Eutreptiales</taxon>
        <taxon>Eutreptiaceae</taxon>
        <taxon>Eutreptiella</taxon>
    </lineage>
</organism>
<dbReference type="GO" id="GO:0005524">
    <property type="term" value="F:ATP binding"/>
    <property type="evidence" value="ECO:0007669"/>
    <property type="project" value="UniProtKB-UniRule"/>
</dbReference>
<keyword evidence="6 10" id="KW-0067">ATP-binding</keyword>
<evidence type="ECO:0000256" key="6">
    <source>
        <dbReference type="ARBA" id="ARBA00022840"/>
    </source>
</evidence>
<evidence type="ECO:0000256" key="4">
    <source>
        <dbReference type="ARBA" id="ARBA00022701"/>
    </source>
</evidence>
<dbReference type="GO" id="GO:0051231">
    <property type="term" value="P:spindle elongation"/>
    <property type="evidence" value="ECO:0007669"/>
    <property type="project" value="TreeGrafter"/>
</dbReference>
<feature type="coiled-coil region" evidence="11">
    <location>
        <begin position="528"/>
        <end position="576"/>
    </location>
</feature>
<feature type="coiled-coil region" evidence="11">
    <location>
        <begin position="411"/>
        <end position="438"/>
    </location>
</feature>
<evidence type="ECO:0000256" key="9">
    <source>
        <dbReference type="ARBA" id="ARBA00023212"/>
    </source>
</evidence>
<evidence type="ECO:0000256" key="2">
    <source>
        <dbReference type="ARBA" id="ARBA00022490"/>
    </source>
</evidence>
<proteinExistence type="inferred from homology"/>
<dbReference type="GO" id="GO:0005634">
    <property type="term" value="C:nucleus"/>
    <property type="evidence" value="ECO:0007669"/>
    <property type="project" value="TreeGrafter"/>
</dbReference>
<dbReference type="InterPro" id="IPR001752">
    <property type="entry name" value="Kinesin_motor_dom"/>
</dbReference>
<dbReference type="Pfam" id="PF00225">
    <property type="entry name" value="Kinesin"/>
    <property type="match status" value="1"/>
</dbReference>
<dbReference type="GO" id="GO:0005876">
    <property type="term" value="C:spindle microtubule"/>
    <property type="evidence" value="ECO:0007669"/>
    <property type="project" value="TreeGrafter"/>
</dbReference>
<keyword evidence="9" id="KW-0206">Cytoskeleton</keyword>
<sequence length="1057" mass="116758">MADSPASGVCSSQASFEAPIQEYSTLDPELIQVYLRIRPRTQAEIGVDEPFGQVNQESAKCCELVQGAHCNRYFFDHVFGQKSSQEEVFGTVVRPLVHSLVRGISSLVFTYGVTNSGKTYTVHGLEGEVSEGLLPRIFRSAFGALDLLQEPEGKGYEIVDEFGNYNNFDVIQQHYDPQTRYLLVFSALEIFNEKLLDLLDGDSNDLKMVEEGGEMVVKGVQEIEVKTMDEALRFLRTARSRIQMGQTLCNADSSRSHSAFTVSLCKADGACAIAEVLAKLTICDLAGSERANRTQTSGPRLREASNINQSLVVLGRCLEALRWNQTHPPSQRRMVPYREAKITRLFQPTLSGNGNAVMIVNVSPCTKDVDETVHALKYSSVAKEVVNIASAAPLKRKIQVSGADGCQPGTMQQALSEIQNLNAQLSEAKEALNTVENNIRHDLSTRWVASLQSLQLSMMQQQKEQEECAAQLHARRMLLHERQSDKRLKSLKEALTLRMVEHLKEDCSDMVDSDDEPEPTEAWRGKHVHDLQRRVSTLNAKLGEETQKYYGVRQELEELRRIMELQEKERTHEESKQLAMLQNSLASMEHMNTLLQCEVDSLKGERARWERSCQEVGRRLKDQESKLQSENMAGDLRDKELAAKDRELRTLQVKVESLQKALAAEENIQQNQKKTIDSLTTANIHAANTIQSQHQISEAQKVELQHFVTAEQRWREDLAKSNQTNLTLQGIVDNLKDRAEKAEAEGRATPWGGHVGLHTPAAGTRSMVSIAVDTADLGALAPPQLILPQHPPPSYPSAVEDPPLKGASSTRSPRLPGAHSTTLRTAAVANSAALARSSPRCAVSPSDQRRPEISRTALSDRSRFGTPTQRRPLGHPLEQLRRTHTPERARTPTPVGGRNRCRTPDGHTPSNRKGTPTGRYSPSPGRRKGSSGMAPPVTLKSGRALHTAARRAAREQSGSDAEASFMSVDGMETSAGPTDAAKEGARDVKAIARASPAQRRPGVTSPRTGWASPARRLSGQKRGSNQMCITAESDDTEKRRKRAAAVKMTAQGRDALK</sequence>
<dbReference type="InterPro" id="IPR019821">
    <property type="entry name" value="Kinesin_motor_CS"/>
</dbReference>
<evidence type="ECO:0000256" key="8">
    <source>
        <dbReference type="ARBA" id="ARBA00023175"/>
    </source>
</evidence>
<evidence type="ECO:0000259" key="13">
    <source>
        <dbReference type="PROSITE" id="PS50067"/>
    </source>
</evidence>
<dbReference type="InterPro" id="IPR036961">
    <property type="entry name" value="Kinesin_motor_dom_sf"/>
</dbReference>
<dbReference type="SMART" id="SM00129">
    <property type="entry name" value="KISc"/>
    <property type="match status" value="1"/>
</dbReference>
<evidence type="ECO:0000256" key="7">
    <source>
        <dbReference type="ARBA" id="ARBA00023054"/>
    </source>
</evidence>
<dbReference type="EMBL" id="HBJA01106692">
    <property type="protein sequence ID" value="CAE0825597.1"/>
    <property type="molecule type" value="Transcribed_RNA"/>
</dbReference>
<keyword evidence="3" id="KW-0597">Phosphoprotein</keyword>
<evidence type="ECO:0000256" key="10">
    <source>
        <dbReference type="PROSITE-ProRule" id="PRU00283"/>
    </source>
</evidence>
<keyword evidence="4" id="KW-0493">Microtubule</keyword>
<feature type="compositionally biased region" description="Basic and acidic residues" evidence="12">
    <location>
        <begin position="980"/>
        <end position="990"/>
    </location>
</feature>
<dbReference type="GO" id="GO:0007018">
    <property type="term" value="P:microtubule-based movement"/>
    <property type="evidence" value="ECO:0007669"/>
    <property type="project" value="InterPro"/>
</dbReference>
<gene>
    <name evidence="14" type="ORF">EGYM00163_LOCUS36849</name>
</gene>
<protein>
    <recommendedName>
        <fullName evidence="13">Kinesin motor domain-containing protein</fullName>
    </recommendedName>
</protein>
<dbReference type="GO" id="GO:0072686">
    <property type="term" value="C:mitotic spindle"/>
    <property type="evidence" value="ECO:0007669"/>
    <property type="project" value="TreeGrafter"/>
</dbReference>
<feature type="binding site" evidence="10">
    <location>
        <begin position="112"/>
        <end position="119"/>
    </location>
    <ligand>
        <name>ATP</name>
        <dbReference type="ChEBI" id="CHEBI:30616"/>
    </ligand>
</feature>
<dbReference type="SUPFAM" id="SSF52540">
    <property type="entry name" value="P-loop containing nucleoside triphosphate hydrolases"/>
    <property type="match status" value="1"/>
</dbReference>
<name>A0A7S4G578_9EUGL</name>
<dbReference type="GO" id="GO:0090307">
    <property type="term" value="P:mitotic spindle assembly"/>
    <property type="evidence" value="ECO:0007669"/>
    <property type="project" value="TreeGrafter"/>
</dbReference>
<evidence type="ECO:0000313" key="14">
    <source>
        <dbReference type="EMBL" id="CAE0825597.1"/>
    </source>
</evidence>
<dbReference type="GO" id="GO:0008574">
    <property type="term" value="F:plus-end-directed microtubule motor activity"/>
    <property type="evidence" value="ECO:0007669"/>
    <property type="project" value="TreeGrafter"/>
</dbReference>
<dbReference type="PROSITE" id="PS00411">
    <property type="entry name" value="KINESIN_MOTOR_1"/>
    <property type="match status" value="1"/>
</dbReference>
<accession>A0A7S4G578</accession>
<reference evidence="14" key="1">
    <citation type="submission" date="2021-01" db="EMBL/GenBank/DDBJ databases">
        <authorList>
            <person name="Corre E."/>
            <person name="Pelletier E."/>
            <person name="Niang G."/>
            <person name="Scheremetjew M."/>
            <person name="Finn R."/>
            <person name="Kale V."/>
            <person name="Holt S."/>
            <person name="Cochrane G."/>
            <person name="Meng A."/>
            <person name="Brown T."/>
            <person name="Cohen L."/>
        </authorList>
    </citation>
    <scope>NUCLEOTIDE SEQUENCE</scope>
    <source>
        <strain evidence="14">CCMP1594</strain>
    </source>
</reference>
<feature type="compositionally biased region" description="Basic and acidic residues" evidence="12">
    <location>
        <begin position="878"/>
        <end position="890"/>
    </location>
</feature>